<accession>A0AAV4RLN7</accession>
<dbReference type="SUPFAM" id="SSF103657">
    <property type="entry name" value="BAR/IMD domain-like"/>
    <property type="match status" value="1"/>
</dbReference>
<dbReference type="PANTHER" id="PTHR10164:SF4">
    <property type="entry name" value="GH23156P"/>
    <property type="match status" value="1"/>
</dbReference>
<feature type="domain" description="AH" evidence="1">
    <location>
        <begin position="40"/>
        <end position="243"/>
    </location>
</feature>
<dbReference type="PANTHER" id="PTHR10164">
    <property type="entry name" value="ISLET CELL AUTOANTIGEN 1"/>
    <property type="match status" value="1"/>
</dbReference>
<dbReference type="GO" id="GO:0051049">
    <property type="term" value="P:regulation of transport"/>
    <property type="evidence" value="ECO:0007669"/>
    <property type="project" value="TreeGrafter"/>
</dbReference>
<evidence type="ECO:0000313" key="2">
    <source>
        <dbReference type="EMBL" id="GIY21251.1"/>
    </source>
</evidence>
<evidence type="ECO:0000313" key="3">
    <source>
        <dbReference type="Proteomes" id="UP001054837"/>
    </source>
</evidence>
<sequence length="487" mass="56064">MNPPICDNSSVTTKIQQAYWEAKRNFTKSLGNREDDHLIASDSDLDTRIEFLEAADFNFNALLGILVKYNKALLNLMKAEDALGTALIEYGVKDTTKAGKLMAISGKCLCRGANRRSSLKTLIMKLYYEIETFQFKATVDVLQTVQRMETSRKSYRSGLMWMKNESQNLDPEVGKKLVRFRKVQDHIKNLKVRFDRAKLEVMQKIDLYLFSRCNLFSQNLVPYCKTFCKMNKHFAIFMKYATQNIPNCYSYKFEIIKELNDYYVAPEKLPLSFEQQYPRAIIKSQKLDPDINRELKNSTFKKNLTPEFKKRPEMRKRVQFQDCVESKNDLLNKETSLLINLNDETESQMGTKPSISSTNNGKLTGKYSEDLLSLNLDANQFENDSKTVVGNKDFQNEMDKCVSFLDSITDQPPLQTNTSDLQFWSLMTNYVNSKDSSLKSYNFLENASGGDSVNAKLSHLENVLTEFDPFSFCKSTCMKRNGINESC</sequence>
<dbReference type="InterPro" id="IPR010504">
    <property type="entry name" value="AH_dom"/>
</dbReference>
<proteinExistence type="predicted"/>
<protein>
    <submittedName>
        <fullName evidence="2">Islet cell autoantigen 1-like protein</fullName>
    </submittedName>
</protein>
<dbReference type="InterPro" id="IPR027267">
    <property type="entry name" value="AH/BAR_dom_sf"/>
</dbReference>
<dbReference type="InterPro" id="IPR024114">
    <property type="entry name" value="Islet_autoAg_Ica1/Ica1-like"/>
</dbReference>
<keyword evidence="3" id="KW-1185">Reference proteome</keyword>
<dbReference type="Pfam" id="PF06456">
    <property type="entry name" value="Arfaptin"/>
    <property type="match status" value="1"/>
</dbReference>
<evidence type="ECO:0000259" key="1">
    <source>
        <dbReference type="PROSITE" id="PS50870"/>
    </source>
</evidence>
<name>A0AAV4RLN7_9ARAC</name>
<dbReference type="GO" id="GO:0019904">
    <property type="term" value="F:protein domain specific binding"/>
    <property type="evidence" value="ECO:0007669"/>
    <property type="project" value="InterPro"/>
</dbReference>
<dbReference type="EMBL" id="BPLQ01006275">
    <property type="protein sequence ID" value="GIY21251.1"/>
    <property type="molecule type" value="Genomic_DNA"/>
</dbReference>
<dbReference type="GO" id="GO:0005794">
    <property type="term" value="C:Golgi apparatus"/>
    <property type="evidence" value="ECO:0007669"/>
    <property type="project" value="TreeGrafter"/>
</dbReference>
<dbReference type="PROSITE" id="PS50870">
    <property type="entry name" value="AH"/>
    <property type="match status" value="1"/>
</dbReference>
<dbReference type="AlphaFoldDB" id="A0AAV4RLN7"/>
<organism evidence="2 3">
    <name type="scientific">Caerostris darwini</name>
    <dbReference type="NCBI Taxonomy" id="1538125"/>
    <lineage>
        <taxon>Eukaryota</taxon>
        <taxon>Metazoa</taxon>
        <taxon>Ecdysozoa</taxon>
        <taxon>Arthropoda</taxon>
        <taxon>Chelicerata</taxon>
        <taxon>Arachnida</taxon>
        <taxon>Araneae</taxon>
        <taxon>Araneomorphae</taxon>
        <taxon>Entelegynae</taxon>
        <taxon>Araneoidea</taxon>
        <taxon>Araneidae</taxon>
        <taxon>Caerostris</taxon>
    </lineage>
</organism>
<dbReference type="Gene3D" id="1.20.1270.60">
    <property type="entry name" value="Arfaptin homology (AH) domain/BAR domain"/>
    <property type="match status" value="1"/>
</dbReference>
<reference evidence="2 3" key="1">
    <citation type="submission" date="2021-06" db="EMBL/GenBank/DDBJ databases">
        <title>Caerostris darwini draft genome.</title>
        <authorList>
            <person name="Kono N."/>
            <person name="Arakawa K."/>
        </authorList>
    </citation>
    <scope>NUCLEOTIDE SEQUENCE [LARGE SCALE GENOMIC DNA]</scope>
</reference>
<gene>
    <name evidence="2" type="primary">ICA1L</name>
    <name evidence="2" type="ORF">CDAR_258571</name>
</gene>
<comment type="caution">
    <text evidence="2">The sequence shown here is derived from an EMBL/GenBank/DDBJ whole genome shotgun (WGS) entry which is preliminary data.</text>
</comment>
<dbReference type="SMART" id="SM01015">
    <property type="entry name" value="Arfaptin"/>
    <property type="match status" value="1"/>
</dbReference>
<dbReference type="Proteomes" id="UP001054837">
    <property type="component" value="Unassembled WGS sequence"/>
</dbReference>